<keyword evidence="3" id="KW-0597">Phosphoprotein</keyword>
<dbReference type="SUPFAM" id="SSF47384">
    <property type="entry name" value="Homodimeric domain of signal transducing histidine kinase"/>
    <property type="match status" value="1"/>
</dbReference>
<dbReference type="InterPro" id="IPR036097">
    <property type="entry name" value="HisK_dim/P_sf"/>
</dbReference>
<dbReference type="Pfam" id="PF00512">
    <property type="entry name" value="HisKA"/>
    <property type="match status" value="1"/>
</dbReference>
<dbReference type="SMART" id="SM00388">
    <property type="entry name" value="HisKA"/>
    <property type="match status" value="1"/>
</dbReference>
<dbReference type="CDD" id="cd00082">
    <property type="entry name" value="HisKA"/>
    <property type="match status" value="1"/>
</dbReference>
<dbReference type="EC" id="2.7.13.3" evidence="2"/>
<evidence type="ECO:0000259" key="9">
    <source>
        <dbReference type="PROSITE" id="PS50109"/>
    </source>
</evidence>
<keyword evidence="5" id="KW-0547">Nucleotide-binding</keyword>
<dbReference type="PANTHER" id="PTHR43065:SF46">
    <property type="entry name" value="C4-DICARBOXYLATE TRANSPORT SENSOR PROTEIN DCTB"/>
    <property type="match status" value="1"/>
</dbReference>
<dbReference type="GO" id="GO:0000155">
    <property type="term" value="F:phosphorelay sensor kinase activity"/>
    <property type="evidence" value="ECO:0007669"/>
    <property type="project" value="InterPro"/>
</dbReference>
<dbReference type="SMART" id="SM00387">
    <property type="entry name" value="HATPase_c"/>
    <property type="match status" value="1"/>
</dbReference>
<dbReference type="PANTHER" id="PTHR43065">
    <property type="entry name" value="SENSOR HISTIDINE KINASE"/>
    <property type="match status" value="1"/>
</dbReference>
<accession>I4D263</accession>
<evidence type="ECO:0000256" key="6">
    <source>
        <dbReference type="ARBA" id="ARBA00022777"/>
    </source>
</evidence>
<dbReference type="EMBL" id="CP003639">
    <property type="protein sequence ID" value="AFM39887.1"/>
    <property type="molecule type" value="Genomic_DNA"/>
</dbReference>
<proteinExistence type="predicted"/>
<evidence type="ECO:0000256" key="8">
    <source>
        <dbReference type="ARBA" id="ARBA00023012"/>
    </source>
</evidence>
<keyword evidence="4" id="KW-0808">Transferase</keyword>
<organism evidence="10 11">
    <name type="scientific">Desulfosporosinus acidiphilus (strain DSM 22704 / JCM 16185 / SJ4)</name>
    <dbReference type="NCBI Taxonomy" id="646529"/>
    <lineage>
        <taxon>Bacteria</taxon>
        <taxon>Bacillati</taxon>
        <taxon>Bacillota</taxon>
        <taxon>Clostridia</taxon>
        <taxon>Eubacteriales</taxon>
        <taxon>Desulfitobacteriaceae</taxon>
        <taxon>Desulfosporosinus</taxon>
    </lineage>
</organism>
<protein>
    <recommendedName>
        <fullName evidence="2">histidine kinase</fullName>
        <ecNumber evidence="2">2.7.13.3</ecNumber>
    </recommendedName>
</protein>
<dbReference type="AlphaFoldDB" id="I4D263"/>
<comment type="catalytic activity">
    <reaction evidence="1">
        <text>ATP + protein L-histidine = ADP + protein N-phospho-L-histidine.</text>
        <dbReference type="EC" id="2.7.13.3"/>
    </reaction>
</comment>
<sequence>MLDLLNSLPGIVIVVEENYKVRFANRNYNREFGEDHVEFCYNMFGRTTPCENCKINEVFVEGRPMENEDTFYNGEIYEAKYQPFRDIDGTRLVIKTLYNITERKKGEQELSRLHREMAHLERLNLVAQMAAGITHEIRNPISVVRGYLQFLGSKPEFQLQGQIFELMINELDRANSIISDYLAISRNSTKGLQYFNINKILRHLYPLLEADSGSQDKQIEFNTRETPNTMLNPDEISQLVLNLCRNSLEAMKAGGTLTIQTYVENEFVILCIEDEGGGIPTEQLDRIGTPFFTTKENGTGLGLSICYDIAFRHNASIDFKSSPRGTTFFVRFPLVKEVTSLSH</sequence>
<dbReference type="PROSITE" id="PS50109">
    <property type="entry name" value="HIS_KIN"/>
    <property type="match status" value="1"/>
</dbReference>
<evidence type="ECO:0000256" key="1">
    <source>
        <dbReference type="ARBA" id="ARBA00000085"/>
    </source>
</evidence>
<dbReference type="SUPFAM" id="SSF55874">
    <property type="entry name" value="ATPase domain of HSP90 chaperone/DNA topoisomerase II/histidine kinase"/>
    <property type="match status" value="1"/>
</dbReference>
<dbReference type="OrthoDB" id="505470at2"/>
<dbReference type="Gene3D" id="3.30.450.20">
    <property type="entry name" value="PAS domain"/>
    <property type="match status" value="1"/>
</dbReference>
<keyword evidence="7" id="KW-0067">ATP-binding</keyword>
<keyword evidence="8" id="KW-0902">Two-component regulatory system</keyword>
<evidence type="ECO:0000313" key="11">
    <source>
        <dbReference type="Proteomes" id="UP000002892"/>
    </source>
</evidence>
<dbReference type="GO" id="GO:0005524">
    <property type="term" value="F:ATP binding"/>
    <property type="evidence" value="ECO:0007669"/>
    <property type="project" value="UniProtKB-KW"/>
</dbReference>
<dbReference type="STRING" id="646529.Desaci_0831"/>
<reference evidence="10 11" key="1">
    <citation type="journal article" date="2012" name="J. Bacteriol.">
        <title>Complete genome sequences of Desulfosporosinus orientis DSM765T, Desulfosporosinus youngiae DSM17734T, Desulfosporosinus meridiei DSM13257T, and Desulfosporosinus acidiphilus DSM22704T.</title>
        <authorList>
            <person name="Pester M."/>
            <person name="Brambilla E."/>
            <person name="Alazard D."/>
            <person name="Rattei T."/>
            <person name="Weinmaier T."/>
            <person name="Han J."/>
            <person name="Lucas S."/>
            <person name="Lapidus A."/>
            <person name="Cheng J.F."/>
            <person name="Goodwin L."/>
            <person name="Pitluck S."/>
            <person name="Peters L."/>
            <person name="Ovchinnikova G."/>
            <person name="Teshima H."/>
            <person name="Detter J.C."/>
            <person name="Han C.S."/>
            <person name="Tapia R."/>
            <person name="Land M.L."/>
            <person name="Hauser L."/>
            <person name="Kyrpides N.C."/>
            <person name="Ivanova N.N."/>
            <person name="Pagani I."/>
            <person name="Huntmann M."/>
            <person name="Wei C.L."/>
            <person name="Davenport K.W."/>
            <person name="Daligault H."/>
            <person name="Chain P.S."/>
            <person name="Chen A."/>
            <person name="Mavromatis K."/>
            <person name="Markowitz V."/>
            <person name="Szeto E."/>
            <person name="Mikhailova N."/>
            <person name="Pati A."/>
            <person name="Wagner M."/>
            <person name="Woyke T."/>
            <person name="Ollivier B."/>
            <person name="Klenk H.P."/>
            <person name="Spring S."/>
            <person name="Loy A."/>
        </authorList>
    </citation>
    <scope>NUCLEOTIDE SEQUENCE [LARGE SCALE GENOMIC DNA]</scope>
    <source>
        <strain evidence="11">DSM 22704 / JCM 16185 / SJ4</strain>
    </source>
</reference>
<dbReference type="InterPro" id="IPR004358">
    <property type="entry name" value="Sig_transdc_His_kin-like_C"/>
</dbReference>
<dbReference type="InterPro" id="IPR003661">
    <property type="entry name" value="HisK_dim/P_dom"/>
</dbReference>
<dbReference type="eggNOG" id="COG3852">
    <property type="taxonomic scope" value="Bacteria"/>
</dbReference>
<evidence type="ECO:0000256" key="4">
    <source>
        <dbReference type="ARBA" id="ARBA00022679"/>
    </source>
</evidence>
<evidence type="ECO:0000256" key="3">
    <source>
        <dbReference type="ARBA" id="ARBA00022553"/>
    </source>
</evidence>
<dbReference type="InterPro" id="IPR005467">
    <property type="entry name" value="His_kinase_dom"/>
</dbReference>
<keyword evidence="11" id="KW-1185">Reference proteome</keyword>
<dbReference type="Pfam" id="PF02518">
    <property type="entry name" value="HATPase_c"/>
    <property type="match status" value="1"/>
</dbReference>
<dbReference type="Proteomes" id="UP000002892">
    <property type="component" value="Chromosome"/>
</dbReference>
<dbReference type="Gene3D" id="1.10.287.130">
    <property type="match status" value="1"/>
</dbReference>
<dbReference type="PRINTS" id="PR00344">
    <property type="entry name" value="BCTRLSENSOR"/>
</dbReference>
<dbReference type="InterPro" id="IPR003594">
    <property type="entry name" value="HATPase_dom"/>
</dbReference>
<dbReference type="Gene3D" id="3.30.565.10">
    <property type="entry name" value="Histidine kinase-like ATPase, C-terminal domain"/>
    <property type="match status" value="1"/>
</dbReference>
<evidence type="ECO:0000256" key="7">
    <source>
        <dbReference type="ARBA" id="ARBA00022840"/>
    </source>
</evidence>
<name>I4D263_DESAJ</name>
<dbReference type="RefSeq" id="WP_014825898.1">
    <property type="nucleotide sequence ID" value="NC_018068.1"/>
</dbReference>
<dbReference type="KEGG" id="dai:Desaci_0831"/>
<feature type="domain" description="Histidine kinase" evidence="9">
    <location>
        <begin position="132"/>
        <end position="336"/>
    </location>
</feature>
<dbReference type="InterPro" id="IPR036890">
    <property type="entry name" value="HATPase_C_sf"/>
</dbReference>
<evidence type="ECO:0000256" key="2">
    <source>
        <dbReference type="ARBA" id="ARBA00012438"/>
    </source>
</evidence>
<evidence type="ECO:0000313" key="10">
    <source>
        <dbReference type="EMBL" id="AFM39887.1"/>
    </source>
</evidence>
<dbReference type="HOGENOM" id="CLU_000445_114_39_9"/>
<gene>
    <name evidence="10" type="ordered locus">Desaci_0831</name>
</gene>
<evidence type="ECO:0000256" key="5">
    <source>
        <dbReference type="ARBA" id="ARBA00022741"/>
    </source>
</evidence>
<keyword evidence="6 10" id="KW-0418">Kinase</keyword>